<dbReference type="Proteomes" id="UP000317365">
    <property type="component" value="Chromosome"/>
</dbReference>
<gene>
    <name evidence="1" type="ORF">EXZ61_16170</name>
</gene>
<name>A0A515ESE1_9BURK</name>
<accession>A0A515ESE1</accession>
<dbReference type="RefSeq" id="WP_142812741.1">
    <property type="nucleotide sequence ID" value="NZ_CP036282.1"/>
</dbReference>
<sequence>MTHAPPLGTAAQLSKYTHAVLTQMASVVQPHLEKADQAYALHLGAHMRHIIEHYDTLANALAVSDVAALRPYVADYDARERNLALETMPEVAMERIHKLMRMLTDLSTTTMERSVEVHTRGGLLGELDFKTVSSVARELMFLNSHATHHFAVMQAYAHQRGETLGAGVGKAPATVAHERKQLCETAQA</sequence>
<dbReference type="AlphaFoldDB" id="A0A515ESE1"/>
<keyword evidence="2" id="KW-1185">Reference proteome</keyword>
<dbReference type="PANTHER" id="PTHR39473">
    <property type="match status" value="1"/>
</dbReference>
<dbReference type="PANTHER" id="PTHR39473:SF1">
    <property type="entry name" value="DINB-LIKE DOMAIN-CONTAINING PROTEIN"/>
    <property type="match status" value="1"/>
</dbReference>
<dbReference type="KEGG" id="rhg:EXZ61_16170"/>
<evidence type="ECO:0000313" key="2">
    <source>
        <dbReference type="Proteomes" id="UP000317365"/>
    </source>
</evidence>
<dbReference type="EMBL" id="CP036282">
    <property type="protein sequence ID" value="QDL55586.1"/>
    <property type="molecule type" value="Genomic_DNA"/>
</dbReference>
<evidence type="ECO:0000313" key="1">
    <source>
        <dbReference type="EMBL" id="QDL55586.1"/>
    </source>
</evidence>
<reference evidence="2" key="1">
    <citation type="submission" date="2019-02" db="EMBL/GenBank/DDBJ databases">
        <title>Complete genome sequence of Rhodoferax sp. Gr-4.</title>
        <authorList>
            <person name="Jin L."/>
        </authorList>
    </citation>
    <scope>NUCLEOTIDE SEQUENCE [LARGE SCALE GENOMIC DNA]</scope>
    <source>
        <strain evidence="2">Gr-4</strain>
    </source>
</reference>
<organism evidence="1 2">
    <name type="scientific">Rhodoferax aquaticus</name>
    <dbReference type="NCBI Taxonomy" id="2527691"/>
    <lineage>
        <taxon>Bacteria</taxon>
        <taxon>Pseudomonadati</taxon>
        <taxon>Pseudomonadota</taxon>
        <taxon>Betaproteobacteria</taxon>
        <taxon>Burkholderiales</taxon>
        <taxon>Comamonadaceae</taxon>
        <taxon>Rhodoferax</taxon>
    </lineage>
</organism>
<proteinExistence type="predicted"/>
<evidence type="ECO:0008006" key="3">
    <source>
        <dbReference type="Google" id="ProtNLM"/>
    </source>
</evidence>
<protein>
    <recommendedName>
        <fullName evidence="3">DinB family protein</fullName>
    </recommendedName>
</protein>
<reference evidence="2" key="2">
    <citation type="journal article" date="2020" name="Int. J. Syst. Evol. Microbiol.">
        <title>Genomic insights into a novel species Rhodoferax aquaticus sp. nov., isolated from freshwater.</title>
        <authorList>
            <person name="Li T."/>
            <person name="Zhuo Y."/>
            <person name="Jin C.Z."/>
            <person name="Wu X."/>
            <person name="Ko S.R."/>
            <person name="Jin F.J."/>
            <person name="Ahn C.Y."/>
            <person name="Oh H.M."/>
            <person name="Lee H.G."/>
            <person name="Jin L."/>
        </authorList>
    </citation>
    <scope>NUCLEOTIDE SEQUENCE [LARGE SCALE GENOMIC DNA]</scope>
    <source>
        <strain evidence="2">Gr-4</strain>
    </source>
</reference>